<accession>A0A5P1RB44</accession>
<dbReference type="AlphaFoldDB" id="A0A5P1RB44"/>
<dbReference type="OrthoDB" id="5293309at2"/>
<dbReference type="PIRSF" id="PIRSF011484">
    <property type="entry name" value="YaeQ"/>
    <property type="match status" value="1"/>
</dbReference>
<dbReference type="KEGG" id="ncu:F0U83_09125"/>
<dbReference type="InterPro" id="IPR011335">
    <property type="entry name" value="Restrct_endonuc-II-like"/>
</dbReference>
<dbReference type="SUPFAM" id="SSF52980">
    <property type="entry name" value="Restriction endonuclease-like"/>
    <property type="match status" value="1"/>
</dbReference>
<dbReference type="InterPro" id="IPR009822">
    <property type="entry name" value="YaeQ"/>
</dbReference>
<evidence type="ECO:0000313" key="1">
    <source>
        <dbReference type="EMBL" id="QEQ96869.1"/>
    </source>
</evidence>
<dbReference type="Gene3D" id="3.10.640.10">
    <property type="entry name" value="Restriction endonuclease-like alpha-beta roll domain"/>
    <property type="match status" value="1"/>
</dbReference>
<dbReference type="PANTHER" id="PTHR38784:SF1">
    <property type="entry name" value="SUCROSE PHOSPHORYLASE"/>
    <property type="match status" value="1"/>
</dbReference>
<dbReference type="EMBL" id="CP043869">
    <property type="protein sequence ID" value="QEQ96869.1"/>
    <property type="molecule type" value="Genomic_DNA"/>
</dbReference>
<dbReference type="RefSeq" id="WP_138988244.1">
    <property type="nucleotide sequence ID" value="NZ_CP043869.1"/>
</dbReference>
<proteinExistence type="predicted"/>
<sequence>MALKPTIYKVELQLVDMNRDIYTGCKLTLALHPSETQERMMVRLMAFGLNYHPGLQFCKGLSATDEADLWEVAPDGQVHHWIEVGQASADRIRKGVSRSPKVSLYAYGRESDIWWSRSQEAFKALPRVEVWQFNNEQTAQLPALVGRNMSITMTITGNEIYLNQNDLQLTLAFERLL</sequence>
<reference evidence="1 2" key="1">
    <citation type="journal article" date="2019" name="Biochem. Eng. J.">
        <title>Metabolic engineering of the marine bacteria Neptunomonas concharum for the production of acetoin and meso-2,3-butanediol from acetate.</title>
        <authorList>
            <person name="Li W."/>
            <person name="Pu N."/>
            <person name="Liu C.-X."/>
            <person name="Yuan Q.-P."/>
            <person name="Li Z.-J."/>
        </authorList>
    </citation>
    <scope>NUCLEOTIDE SEQUENCE [LARGE SCALE GENOMIC DNA]</scope>
    <source>
        <strain evidence="1 2">JCM17730</strain>
    </source>
</reference>
<dbReference type="Pfam" id="PF07152">
    <property type="entry name" value="YaeQ"/>
    <property type="match status" value="1"/>
</dbReference>
<keyword evidence="2" id="KW-1185">Reference proteome</keyword>
<organism evidence="1 2">
    <name type="scientific">Neptunomonas concharum</name>
    <dbReference type="NCBI Taxonomy" id="1031538"/>
    <lineage>
        <taxon>Bacteria</taxon>
        <taxon>Pseudomonadati</taxon>
        <taxon>Pseudomonadota</taxon>
        <taxon>Gammaproteobacteria</taxon>
        <taxon>Oceanospirillales</taxon>
        <taxon>Oceanospirillaceae</taxon>
        <taxon>Neptunomonas</taxon>
    </lineage>
</organism>
<dbReference type="SMART" id="SM01322">
    <property type="entry name" value="YaeQ"/>
    <property type="match status" value="1"/>
</dbReference>
<protein>
    <submittedName>
        <fullName evidence="1">YaeQ family protein</fullName>
    </submittedName>
</protein>
<dbReference type="InterPro" id="IPR038590">
    <property type="entry name" value="YaeQ_sf"/>
</dbReference>
<dbReference type="Proteomes" id="UP000324760">
    <property type="component" value="Chromosome"/>
</dbReference>
<dbReference type="PANTHER" id="PTHR38784">
    <property type="entry name" value="SUCROSE PHOSPHORYLASE"/>
    <property type="match status" value="1"/>
</dbReference>
<evidence type="ECO:0000313" key="2">
    <source>
        <dbReference type="Proteomes" id="UP000324760"/>
    </source>
</evidence>
<gene>
    <name evidence="1" type="ORF">F0U83_09125</name>
</gene>
<name>A0A5P1RB44_9GAMM</name>